<dbReference type="RefSeq" id="WP_129713457.1">
    <property type="nucleotide sequence ID" value="NZ_JBEHFA010000005.1"/>
</dbReference>
<gene>
    <name evidence="1" type="ORF">CLR69_13730</name>
</gene>
<reference evidence="1 2" key="1">
    <citation type="journal article" date="2018" name="Syst. Appl. Microbiol.">
        <title>Pectobacterium zantedeschiae sp. nov. a new species of a soft rot pathogen isolated from Calla lily (Zantedeschia spp.).</title>
        <authorList>
            <person name="Waleron M."/>
            <person name="Misztak A."/>
            <person name="Waleron M."/>
            <person name="Franczuk M."/>
            <person name="Jonca J."/>
            <person name="Wielgomas B."/>
            <person name="Mikicinski A."/>
            <person name="Popovic T."/>
            <person name="Waleron K."/>
        </authorList>
    </citation>
    <scope>NUCLEOTIDE SEQUENCE [LARGE SCALE GENOMIC DNA]</scope>
    <source>
        <strain evidence="1 2">9M</strain>
    </source>
</reference>
<proteinExistence type="predicted"/>
<dbReference type="Proteomes" id="UP001138460">
    <property type="component" value="Unassembled WGS sequence"/>
</dbReference>
<keyword evidence="2" id="KW-1185">Reference proteome</keyword>
<name>A0A9X8P711_9GAMM</name>
<protein>
    <submittedName>
        <fullName evidence="1">Uncharacterized protein</fullName>
    </submittedName>
</protein>
<comment type="caution">
    <text evidence="1">The sequence shown here is derived from an EMBL/GenBank/DDBJ whole genome shotgun (WGS) entry which is preliminary data.</text>
</comment>
<dbReference type="AlphaFoldDB" id="A0A9X8P711"/>
<sequence>MDSTDSAYKTYAISDLTQNVVRWLSSSVSESEHHNISDYIWINILAISHLCENLNEKKLYGVDAIIERIIDKKIQLKWTSADLLTSLIALSYLADKECALIYNNDYIDILRSITPGTINSPNDALLFLAFHGKVASLDNQFLFGKKEMGDFFSYKSIDALDERLSYLEASTLFGTLDSENSNPQPPCLLSGAMIYSFKNYDLPRGFRLLRAMKYLGERGAGVNQALNFMTKLQCCDGSFGEYDSAIEKMKLHARSYSDTMAIKYTVTLQALWTFMEFTHTRQSSLSVLLEPLRHYCQERG</sequence>
<dbReference type="OrthoDB" id="62003at2"/>
<evidence type="ECO:0000313" key="1">
    <source>
        <dbReference type="EMBL" id="RYC45970.1"/>
    </source>
</evidence>
<organism evidence="1 2">
    <name type="scientific">Pectobacterium zantedeschiae</name>
    <dbReference type="NCBI Taxonomy" id="2034769"/>
    <lineage>
        <taxon>Bacteria</taxon>
        <taxon>Pseudomonadati</taxon>
        <taxon>Pseudomonadota</taxon>
        <taxon>Gammaproteobacteria</taxon>
        <taxon>Enterobacterales</taxon>
        <taxon>Pectobacteriaceae</taxon>
        <taxon>Pectobacterium</taxon>
    </lineage>
</organism>
<dbReference type="EMBL" id="NWTM01000001">
    <property type="protein sequence ID" value="RYC45970.1"/>
    <property type="molecule type" value="Genomic_DNA"/>
</dbReference>
<accession>A0A9X8P711</accession>
<evidence type="ECO:0000313" key="2">
    <source>
        <dbReference type="Proteomes" id="UP001138460"/>
    </source>
</evidence>